<reference evidence="7 8" key="1">
    <citation type="journal article" date="2016" name="Nat. Commun.">
        <title>Extremotolerant tardigrade genome and improved radiotolerance of human cultured cells by tardigrade-unique protein.</title>
        <authorList>
            <person name="Hashimoto T."/>
            <person name="Horikawa D.D."/>
            <person name="Saito Y."/>
            <person name="Kuwahara H."/>
            <person name="Kozuka-Hata H."/>
            <person name="Shin-I T."/>
            <person name="Minakuchi Y."/>
            <person name="Ohishi K."/>
            <person name="Motoyama A."/>
            <person name="Aizu T."/>
            <person name="Enomoto A."/>
            <person name="Kondo K."/>
            <person name="Tanaka S."/>
            <person name="Hara Y."/>
            <person name="Koshikawa S."/>
            <person name="Sagara H."/>
            <person name="Miura T."/>
            <person name="Yokobori S."/>
            <person name="Miyagawa K."/>
            <person name="Suzuki Y."/>
            <person name="Kubo T."/>
            <person name="Oyama M."/>
            <person name="Kohara Y."/>
            <person name="Fujiyama A."/>
            <person name="Arakawa K."/>
            <person name="Katayama T."/>
            <person name="Toyoda A."/>
            <person name="Kunieda T."/>
        </authorList>
    </citation>
    <scope>NUCLEOTIDE SEQUENCE [LARGE SCALE GENOMIC DNA]</scope>
    <source>
        <strain evidence="7 8">YOKOZUNA-1</strain>
    </source>
</reference>
<evidence type="ECO:0000259" key="6">
    <source>
        <dbReference type="PROSITE" id="PS50850"/>
    </source>
</evidence>
<feature type="transmembrane region" description="Helical" evidence="5">
    <location>
        <begin position="224"/>
        <end position="255"/>
    </location>
</feature>
<accession>A0A1D1W8L6</accession>
<dbReference type="InterPro" id="IPR020846">
    <property type="entry name" value="MFS_dom"/>
</dbReference>
<keyword evidence="3 5" id="KW-1133">Transmembrane helix</keyword>
<dbReference type="OrthoDB" id="5296287at2759"/>
<dbReference type="Gene3D" id="1.20.1250.20">
    <property type="entry name" value="MFS general substrate transporter like domains"/>
    <property type="match status" value="1"/>
</dbReference>
<organism evidence="7 8">
    <name type="scientific">Ramazzottius varieornatus</name>
    <name type="common">Water bear</name>
    <name type="synonym">Tardigrade</name>
    <dbReference type="NCBI Taxonomy" id="947166"/>
    <lineage>
        <taxon>Eukaryota</taxon>
        <taxon>Metazoa</taxon>
        <taxon>Ecdysozoa</taxon>
        <taxon>Tardigrada</taxon>
        <taxon>Eutardigrada</taxon>
        <taxon>Parachela</taxon>
        <taxon>Hypsibioidea</taxon>
        <taxon>Ramazzottiidae</taxon>
        <taxon>Ramazzottius</taxon>
    </lineage>
</organism>
<keyword evidence="2 5" id="KW-0812">Transmembrane</keyword>
<dbReference type="InterPro" id="IPR011701">
    <property type="entry name" value="MFS"/>
</dbReference>
<gene>
    <name evidence="7" type="primary">RvY_17246-1</name>
    <name evidence="7" type="synonym">RvY_17246.1</name>
    <name evidence="7" type="ORF">RvY_17246</name>
</gene>
<evidence type="ECO:0000256" key="3">
    <source>
        <dbReference type="ARBA" id="ARBA00022989"/>
    </source>
</evidence>
<comment type="caution">
    <text evidence="7">The sequence shown here is derived from an EMBL/GenBank/DDBJ whole genome shotgun (WGS) entry which is preliminary data.</text>
</comment>
<feature type="transmembrane region" description="Helical" evidence="5">
    <location>
        <begin position="153"/>
        <end position="171"/>
    </location>
</feature>
<evidence type="ECO:0000313" key="8">
    <source>
        <dbReference type="Proteomes" id="UP000186922"/>
    </source>
</evidence>
<feature type="domain" description="Major facilitator superfamily (MFS) profile" evidence="6">
    <location>
        <begin position="28"/>
        <end position="256"/>
    </location>
</feature>
<evidence type="ECO:0000256" key="4">
    <source>
        <dbReference type="ARBA" id="ARBA00023136"/>
    </source>
</evidence>
<dbReference type="PANTHER" id="PTHR24064">
    <property type="entry name" value="SOLUTE CARRIER FAMILY 22 MEMBER"/>
    <property type="match status" value="1"/>
</dbReference>
<evidence type="ECO:0000256" key="1">
    <source>
        <dbReference type="ARBA" id="ARBA00004141"/>
    </source>
</evidence>
<dbReference type="GO" id="GO:0016020">
    <property type="term" value="C:membrane"/>
    <property type="evidence" value="ECO:0007669"/>
    <property type="project" value="UniProtKB-SubCell"/>
</dbReference>
<name>A0A1D1W8L6_RAMVA</name>
<evidence type="ECO:0000313" key="7">
    <source>
        <dbReference type="EMBL" id="GAV07409.1"/>
    </source>
</evidence>
<evidence type="ECO:0000256" key="5">
    <source>
        <dbReference type="SAM" id="Phobius"/>
    </source>
</evidence>
<protein>
    <recommendedName>
        <fullName evidence="6">Major facilitator superfamily (MFS) profile domain-containing protein</fullName>
    </recommendedName>
</protein>
<dbReference type="STRING" id="947166.A0A1D1W8L6"/>
<dbReference type="Pfam" id="PF07690">
    <property type="entry name" value="MFS_1"/>
    <property type="match status" value="1"/>
</dbReference>
<dbReference type="EMBL" id="BDGG01000015">
    <property type="protein sequence ID" value="GAV07409.1"/>
    <property type="molecule type" value="Genomic_DNA"/>
</dbReference>
<feature type="transmembrane region" description="Helical" evidence="5">
    <location>
        <begin position="123"/>
        <end position="141"/>
    </location>
</feature>
<dbReference type="GO" id="GO:0022857">
    <property type="term" value="F:transmembrane transporter activity"/>
    <property type="evidence" value="ECO:0007669"/>
    <property type="project" value="InterPro"/>
</dbReference>
<dbReference type="SUPFAM" id="SSF103473">
    <property type="entry name" value="MFS general substrate transporter"/>
    <property type="match status" value="1"/>
</dbReference>
<dbReference type="Proteomes" id="UP000186922">
    <property type="component" value="Unassembled WGS sequence"/>
</dbReference>
<evidence type="ECO:0000256" key="2">
    <source>
        <dbReference type="ARBA" id="ARBA00022692"/>
    </source>
</evidence>
<keyword evidence="8" id="KW-1185">Reference proteome</keyword>
<comment type="subcellular location">
    <subcellularLocation>
        <location evidence="1">Membrane</location>
        <topology evidence="1">Multi-pass membrane protein</topology>
    </subcellularLocation>
</comment>
<feature type="transmembrane region" description="Helical" evidence="5">
    <location>
        <begin position="183"/>
        <end position="204"/>
    </location>
</feature>
<dbReference type="AlphaFoldDB" id="A0A1D1W8L6"/>
<dbReference type="InterPro" id="IPR036259">
    <property type="entry name" value="MFS_trans_sf"/>
</dbReference>
<sequence length="256" mass="28797">MNGGAEYVDVDEVLAILGNPGPFQIIQFIFLSSIYLPLSINDYVVIFFGIAPLFVSCSSAPGDHNLYHPANSTSVANFTSFNITPWNSEDRTCSCPDGFEYVYPGRQWSIIGDMDLVCDKSPLVNLATVIYFLGWVIASPISGWATDHFGRRPTLFVSYGVYTVSQIGLIFSRDYISFTLLRFTVGSARQIMNTAFFVLMMEWIPPNKRVLWGTFSENQYNMGLLLTALIGFLLQNWIHIQIFIAVFCVTAVPLFW</sequence>
<proteinExistence type="predicted"/>
<keyword evidence="4 5" id="KW-0472">Membrane</keyword>
<dbReference type="PROSITE" id="PS50850">
    <property type="entry name" value="MFS"/>
    <property type="match status" value="1"/>
</dbReference>